<dbReference type="GeneID" id="71989467"/>
<feature type="region of interest" description="Disordered" evidence="1">
    <location>
        <begin position="1"/>
        <end position="38"/>
    </location>
</feature>
<dbReference type="AlphaFoldDB" id="A0A9Q8PGG4"/>
<dbReference type="RefSeq" id="XP_047766535.1">
    <property type="nucleotide sequence ID" value="XM_047908737.1"/>
</dbReference>
<reference evidence="2" key="2">
    <citation type="journal article" date="2022" name="Microb. Genom.">
        <title>A chromosome-scale genome assembly of the tomato pathogen Cladosporium fulvum reveals a compartmentalized genome architecture and the presence of a dispensable chromosome.</title>
        <authorList>
            <person name="Zaccaron A.Z."/>
            <person name="Chen L.H."/>
            <person name="Samaras A."/>
            <person name="Stergiopoulos I."/>
        </authorList>
    </citation>
    <scope>NUCLEOTIDE SEQUENCE</scope>
    <source>
        <strain evidence="2">Race5_Kim</strain>
    </source>
</reference>
<evidence type="ECO:0000256" key="1">
    <source>
        <dbReference type="SAM" id="MobiDB-lite"/>
    </source>
</evidence>
<sequence>MSKRPHDSSSSSSEDETGEPPAKKLKQRAKHDRPPRASLLGLTGELRNQIYRLAIVGPDRVTIDAANPVPPQPGLLRTCRQLRNETLDIFYRENSFRYRVVDLKLPMRPDYPRATVSKYVVSFAGISTGTHVLNWQNFYRWLKDYHYHRANRFLAGHSTHSIKALCGAFKIVRQLRTNPQIKWEEVEKVLEAWKESVAFGGAITWT</sequence>
<gene>
    <name evidence="2" type="ORF">CLAFUR5_09589</name>
</gene>
<proteinExistence type="predicted"/>
<dbReference type="OMA" id="AIFYHEN"/>
<keyword evidence="3" id="KW-1185">Reference proteome</keyword>
<feature type="compositionally biased region" description="Basic residues" evidence="1">
    <location>
        <begin position="23"/>
        <end position="33"/>
    </location>
</feature>
<accession>A0A9Q8PGG4</accession>
<name>A0A9Q8PGG4_PASFU</name>
<organism evidence="2 3">
    <name type="scientific">Passalora fulva</name>
    <name type="common">Tomato leaf mold</name>
    <name type="synonym">Cladosporium fulvum</name>
    <dbReference type="NCBI Taxonomy" id="5499"/>
    <lineage>
        <taxon>Eukaryota</taxon>
        <taxon>Fungi</taxon>
        <taxon>Dikarya</taxon>
        <taxon>Ascomycota</taxon>
        <taxon>Pezizomycotina</taxon>
        <taxon>Dothideomycetes</taxon>
        <taxon>Dothideomycetidae</taxon>
        <taxon>Mycosphaerellales</taxon>
        <taxon>Mycosphaerellaceae</taxon>
        <taxon>Fulvia</taxon>
    </lineage>
</organism>
<evidence type="ECO:0000313" key="3">
    <source>
        <dbReference type="Proteomes" id="UP000756132"/>
    </source>
</evidence>
<dbReference type="PANTHER" id="PTHR42085:SF2">
    <property type="entry name" value="F-BOX DOMAIN-CONTAINING PROTEIN"/>
    <property type="match status" value="1"/>
</dbReference>
<dbReference type="OrthoDB" id="62952at2759"/>
<protein>
    <submittedName>
        <fullName evidence="2">Uncharacterized protein</fullName>
    </submittedName>
</protein>
<dbReference type="Proteomes" id="UP000756132">
    <property type="component" value="Chromosome 9"/>
</dbReference>
<evidence type="ECO:0000313" key="2">
    <source>
        <dbReference type="EMBL" id="UJO22169.1"/>
    </source>
</evidence>
<reference evidence="2" key="1">
    <citation type="submission" date="2021-12" db="EMBL/GenBank/DDBJ databases">
        <authorList>
            <person name="Zaccaron A."/>
            <person name="Stergiopoulos I."/>
        </authorList>
    </citation>
    <scope>NUCLEOTIDE SEQUENCE</scope>
    <source>
        <strain evidence="2">Race5_Kim</strain>
    </source>
</reference>
<dbReference type="KEGG" id="ffu:CLAFUR5_09589"/>
<dbReference type="EMBL" id="CP090171">
    <property type="protein sequence ID" value="UJO22169.1"/>
    <property type="molecule type" value="Genomic_DNA"/>
</dbReference>
<dbReference type="InterPro" id="IPR038883">
    <property type="entry name" value="AN11006-like"/>
</dbReference>
<dbReference type="PANTHER" id="PTHR42085">
    <property type="entry name" value="F-BOX DOMAIN-CONTAINING PROTEIN"/>
    <property type="match status" value="1"/>
</dbReference>